<evidence type="ECO:0000256" key="1">
    <source>
        <dbReference type="SAM" id="SignalP"/>
    </source>
</evidence>
<dbReference type="Proteomes" id="UP000570493">
    <property type="component" value="Unassembled WGS sequence"/>
</dbReference>
<proteinExistence type="predicted"/>
<feature type="chain" id="PRO_5030972924" description="Orphan protein" evidence="1">
    <location>
        <begin position="24"/>
        <end position="310"/>
    </location>
</feature>
<name>A0A7Y0DWX7_9GAMM</name>
<dbReference type="EMBL" id="JABBMT010000034">
    <property type="protein sequence ID" value="NMM42316.1"/>
    <property type="molecule type" value="Genomic_DNA"/>
</dbReference>
<keyword evidence="1" id="KW-0732">Signal</keyword>
<keyword evidence="3" id="KW-1185">Reference proteome</keyword>
<accession>A0A7Y0DWX7</accession>
<feature type="signal peptide" evidence="1">
    <location>
        <begin position="1"/>
        <end position="23"/>
    </location>
</feature>
<organism evidence="2 3">
    <name type="scientific">Pseudoalteromonas arctica</name>
    <dbReference type="NCBI Taxonomy" id="394751"/>
    <lineage>
        <taxon>Bacteria</taxon>
        <taxon>Pseudomonadati</taxon>
        <taxon>Pseudomonadota</taxon>
        <taxon>Gammaproteobacteria</taxon>
        <taxon>Alteromonadales</taxon>
        <taxon>Pseudoalteromonadaceae</taxon>
        <taxon>Pseudoalteromonas</taxon>
    </lineage>
</organism>
<reference evidence="2" key="1">
    <citation type="submission" date="2020-04" db="EMBL/GenBank/DDBJ databases">
        <title>Genome Sequencing for Pseudoaltermonas arctica.</title>
        <authorList>
            <person name="Elkins N.S."/>
        </authorList>
    </citation>
    <scope>NUCLEOTIDE SEQUENCE [LARGE SCALE GENOMIC DNA]</scope>
    <source>
        <strain evidence="2">NEC-BIFX-2020_0012</strain>
    </source>
</reference>
<evidence type="ECO:0000313" key="3">
    <source>
        <dbReference type="Proteomes" id="UP000570493"/>
    </source>
</evidence>
<gene>
    <name evidence="2" type="ORF">HHO47_16175</name>
</gene>
<protein>
    <recommendedName>
        <fullName evidence="4">Orphan protein</fullName>
    </recommendedName>
</protein>
<evidence type="ECO:0008006" key="4">
    <source>
        <dbReference type="Google" id="ProtNLM"/>
    </source>
</evidence>
<comment type="caution">
    <text evidence="2">The sequence shown here is derived from an EMBL/GenBank/DDBJ whole genome shotgun (WGS) entry which is preliminary data.</text>
</comment>
<dbReference type="RefSeq" id="WP_169021230.1">
    <property type="nucleotide sequence ID" value="NZ_JABBMT010000034.1"/>
</dbReference>
<dbReference type="AlphaFoldDB" id="A0A7Y0DWX7"/>
<evidence type="ECO:0000313" key="2">
    <source>
        <dbReference type="EMBL" id="NMM42316.1"/>
    </source>
</evidence>
<sequence length="310" mass="33725">MKKLAIVAVVVAAAIGGVSYANHALTQEVKVEVDRQLALMSQQMGVTASYEDISASVLGQSVEISNMQITGFDQQPVANIASIEVAGYEVDKIAPRTELSIKNFTFSEHFLAQLPPDANNKLAAASYDLHTLMNYDEKSGNSDIDFALNAKNIVGLNFNLGLAKSTALMNASLALSKMQQQLGSQQPTLEQQLQQQTLLMEALAELEPRSIEIALNNEGEFKALVEQTLEKQGMTLEQMQQMVNMQLQQAPVSEVLSEAIKNFTQGLSSLTVSASLPEGQTMTEINQQIFTLMGQPEELAEFINLKAKGD</sequence>